<feature type="compositionally biased region" description="Polar residues" evidence="1">
    <location>
        <begin position="45"/>
        <end position="55"/>
    </location>
</feature>
<feature type="compositionally biased region" description="Polar residues" evidence="1">
    <location>
        <begin position="1"/>
        <end position="13"/>
    </location>
</feature>
<proteinExistence type="predicted"/>
<gene>
    <name evidence="2" type="ORF">H310_02974</name>
</gene>
<sequence length="125" mass="14390">MLWNNLFSRSVRTSSKRGHPFELKPQPTTSSRKWRLFGRSKASAVETTPQSTPENSPVHRFPQFVETPYVACTTRPVEVPQEYLFQRTNCVGGKNVPFTRRQVKAKARRARRYPSIPEEADLIDA</sequence>
<dbReference type="GeneID" id="20080024"/>
<dbReference type="OrthoDB" id="59646at2759"/>
<organism evidence="2">
    <name type="scientific">Aphanomyces invadans</name>
    <dbReference type="NCBI Taxonomy" id="157072"/>
    <lineage>
        <taxon>Eukaryota</taxon>
        <taxon>Sar</taxon>
        <taxon>Stramenopiles</taxon>
        <taxon>Oomycota</taxon>
        <taxon>Saprolegniomycetes</taxon>
        <taxon>Saprolegniales</taxon>
        <taxon>Verrucalvaceae</taxon>
        <taxon>Aphanomyces</taxon>
    </lineage>
</organism>
<dbReference type="AlphaFoldDB" id="A0A024ULW0"/>
<protein>
    <submittedName>
        <fullName evidence="2">Uncharacterized protein</fullName>
    </submittedName>
</protein>
<feature type="region of interest" description="Disordered" evidence="1">
    <location>
        <begin position="1"/>
        <end position="30"/>
    </location>
</feature>
<reference evidence="2" key="1">
    <citation type="submission" date="2013-12" db="EMBL/GenBank/DDBJ databases">
        <title>The Genome Sequence of Aphanomyces invadans NJM9701.</title>
        <authorList>
            <consortium name="The Broad Institute Genomics Platform"/>
            <person name="Russ C."/>
            <person name="Tyler B."/>
            <person name="van West P."/>
            <person name="Dieguez-Uribeondo J."/>
            <person name="Young S.K."/>
            <person name="Zeng Q."/>
            <person name="Gargeya S."/>
            <person name="Fitzgerald M."/>
            <person name="Abouelleil A."/>
            <person name="Alvarado L."/>
            <person name="Chapman S.B."/>
            <person name="Gainer-Dewar J."/>
            <person name="Goldberg J."/>
            <person name="Griggs A."/>
            <person name="Gujja S."/>
            <person name="Hansen M."/>
            <person name="Howarth C."/>
            <person name="Imamovic A."/>
            <person name="Ireland A."/>
            <person name="Larimer J."/>
            <person name="McCowan C."/>
            <person name="Murphy C."/>
            <person name="Pearson M."/>
            <person name="Poon T.W."/>
            <person name="Priest M."/>
            <person name="Roberts A."/>
            <person name="Saif S."/>
            <person name="Shea T."/>
            <person name="Sykes S."/>
            <person name="Wortman J."/>
            <person name="Nusbaum C."/>
            <person name="Birren B."/>
        </authorList>
    </citation>
    <scope>NUCLEOTIDE SEQUENCE [LARGE SCALE GENOMIC DNA]</scope>
    <source>
        <strain evidence="2">NJM9701</strain>
    </source>
</reference>
<dbReference type="RefSeq" id="XP_008864912.1">
    <property type="nucleotide sequence ID" value="XM_008866690.1"/>
</dbReference>
<name>A0A024ULW0_9STRA</name>
<evidence type="ECO:0000256" key="1">
    <source>
        <dbReference type="SAM" id="MobiDB-lite"/>
    </source>
</evidence>
<evidence type="ECO:0000313" key="2">
    <source>
        <dbReference type="EMBL" id="ETW06837.1"/>
    </source>
</evidence>
<dbReference type="VEuPathDB" id="FungiDB:H310_02974"/>
<dbReference type="EMBL" id="KI913955">
    <property type="protein sequence ID" value="ETW06837.1"/>
    <property type="molecule type" value="Genomic_DNA"/>
</dbReference>
<feature type="region of interest" description="Disordered" evidence="1">
    <location>
        <begin position="41"/>
        <end position="60"/>
    </location>
</feature>
<accession>A0A024ULW0</accession>